<organism evidence="1 2">
    <name type="scientific">Penicillium malachiteum</name>
    <dbReference type="NCBI Taxonomy" id="1324776"/>
    <lineage>
        <taxon>Eukaryota</taxon>
        <taxon>Fungi</taxon>
        <taxon>Dikarya</taxon>
        <taxon>Ascomycota</taxon>
        <taxon>Pezizomycotina</taxon>
        <taxon>Eurotiomycetes</taxon>
        <taxon>Eurotiomycetidae</taxon>
        <taxon>Eurotiales</taxon>
        <taxon>Aspergillaceae</taxon>
        <taxon>Penicillium</taxon>
    </lineage>
</organism>
<dbReference type="AlphaFoldDB" id="A0AAD6HBM0"/>
<reference evidence="1" key="2">
    <citation type="submission" date="2023-01" db="EMBL/GenBank/DDBJ databases">
        <authorList>
            <person name="Petersen C."/>
        </authorList>
    </citation>
    <scope>NUCLEOTIDE SEQUENCE</scope>
    <source>
        <strain evidence="1">IBT 17514</strain>
    </source>
</reference>
<evidence type="ECO:0000313" key="1">
    <source>
        <dbReference type="EMBL" id="KAJ5703947.1"/>
    </source>
</evidence>
<sequence>MTGSCPYADVMQNDSVEEWNAVPHLIRWERKFPSVDDILGENVILNAWTRVYPDATSLTHDQYHNFIDLRMPLEANNPQTTVQTSE</sequence>
<name>A0AAD6HBM0_9EURO</name>
<gene>
    <name evidence="1" type="ORF">N7493_011085</name>
</gene>
<proteinExistence type="predicted"/>
<keyword evidence="2" id="KW-1185">Reference proteome</keyword>
<accession>A0AAD6HBM0</accession>
<dbReference type="EMBL" id="JAQJAN010000020">
    <property type="protein sequence ID" value="KAJ5703947.1"/>
    <property type="molecule type" value="Genomic_DNA"/>
</dbReference>
<comment type="caution">
    <text evidence="1">The sequence shown here is derived from an EMBL/GenBank/DDBJ whole genome shotgun (WGS) entry which is preliminary data.</text>
</comment>
<dbReference type="Proteomes" id="UP001215712">
    <property type="component" value="Unassembled WGS sequence"/>
</dbReference>
<protein>
    <submittedName>
        <fullName evidence="1">Uncharacterized protein</fullName>
    </submittedName>
</protein>
<reference evidence="1" key="1">
    <citation type="journal article" date="2023" name="IMA Fungus">
        <title>Comparative genomic study of the Penicillium genus elucidates a diverse pangenome and 15 lateral gene transfer events.</title>
        <authorList>
            <person name="Petersen C."/>
            <person name="Sorensen T."/>
            <person name="Nielsen M.R."/>
            <person name="Sondergaard T.E."/>
            <person name="Sorensen J.L."/>
            <person name="Fitzpatrick D.A."/>
            <person name="Frisvad J.C."/>
            <person name="Nielsen K.L."/>
        </authorList>
    </citation>
    <scope>NUCLEOTIDE SEQUENCE</scope>
    <source>
        <strain evidence="1">IBT 17514</strain>
    </source>
</reference>
<evidence type="ECO:0000313" key="2">
    <source>
        <dbReference type="Proteomes" id="UP001215712"/>
    </source>
</evidence>